<dbReference type="Gene3D" id="3.40.50.2300">
    <property type="match status" value="1"/>
</dbReference>
<feature type="domain" description="HTH luxR-type" evidence="6">
    <location>
        <begin position="147"/>
        <end position="212"/>
    </location>
</feature>
<comment type="caution">
    <text evidence="8">The sequence shown here is derived from an EMBL/GenBank/DDBJ whole genome shotgun (WGS) entry which is preliminary data.</text>
</comment>
<evidence type="ECO:0000256" key="1">
    <source>
        <dbReference type="ARBA" id="ARBA00022553"/>
    </source>
</evidence>
<feature type="modified residue" description="4-aspartylphosphate" evidence="5">
    <location>
        <position position="54"/>
    </location>
</feature>
<accession>A0A3D9ZF11</accession>
<dbReference type="RefSeq" id="WP_116067459.1">
    <property type="nucleotide sequence ID" value="NZ_BONB01000143.1"/>
</dbReference>
<dbReference type="Pfam" id="PF00196">
    <property type="entry name" value="GerE"/>
    <property type="match status" value="1"/>
</dbReference>
<keyword evidence="9" id="KW-1185">Reference proteome</keyword>
<evidence type="ECO:0000313" key="9">
    <source>
        <dbReference type="Proteomes" id="UP000256913"/>
    </source>
</evidence>
<dbReference type="CDD" id="cd17535">
    <property type="entry name" value="REC_NarL-like"/>
    <property type="match status" value="1"/>
</dbReference>
<reference evidence="8 9" key="1">
    <citation type="submission" date="2018-08" db="EMBL/GenBank/DDBJ databases">
        <title>Sequencing the genomes of 1000 actinobacteria strains.</title>
        <authorList>
            <person name="Klenk H.-P."/>
        </authorList>
    </citation>
    <scope>NUCLEOTIDE SEQUENCE [LARGE SCALE GENOMIC DNA]</scope>
    <source>
        <strain evidence="8 9">DSM 44099</strain>
    </source>
</reference>
<proteinExistence type="predicted"/>
<evidence type="ECO:0000259" key="6">
    <source>
        <dbReference type="PROSITE" id="PS50043"/>
    </source>
</evidence>
<dbReference type="InterPro" id="IPR039420">
    <property type="entry name" value="WalR-like"/>
</dbReference>
<evidence type="ECO:0000256" key="3">
    <source>
        <dbReference type="ARBA" id="ARBA00023125"/>
    </source>
</evidence>
<dbReference type="EMBL" id="QUMQ01000001">
    <property type="protein sequence ID" value="REF95845.1"/>
    <property type="molecule type" value="Genomic_DNA"/>
</dbReference>
<organism evidence="8 9">
    <name type="scientific">Asanoa ferruginea</name>
    <dbReference type="NCBI Taxonomy" id="53367"/>
    <lineage>
        <taxon>Bacteria</taxon>
        <taxon>Bacillati</taxon>
        <taxon>Actinomycetota</taxon>
        <taxon>Actinomycetes</taxon>
        <taxon>Micromonosporales</taxon>
        <taxon>Micromonosporaceae</taxon>
        <taxon>Asanoa</taxon>
    </lineage>
</organism>
<dbReference type="InterPro" id="IPR011006">
    <property type="entry name" value="CheY-like_superfamily"/>
</dbReference>
<dbReference type="CDD" id="cd06170">
    <property type="entry name" value="LuxR_C_like"/>
    <property type="match status" value="1"/>
</dbReference>
<dbReference type="OrthoDB" id="9808843at2"/>
<dbReference type="InterPro" id="IPR058245">
    <property type="entry name" value="NreC/VraR/RcsB-like_REC"/>
</dbReference>
<dbReference type="Pfam" id="PF00072">
    <property type="entry name" value="Response_reg"/>
    <property type="match status" value="1"/>
</dbReference>
<evidence type="ECO:0000256" key="2">
    <source>
        <dbReference type="ARBA" id="ARBA00023015"/>
    </source>
</evidence>
<dbReference type="SMART" id="SM00421">
    <property type="entry name" value="HTH_LUXR"/>
    <property type="match status" value="1"/>
</dbReference>
<sequence length="227" mass="24482">MITVLVADDHALIRSGLSGMLGAQQDIEVLGAVEDGRAAVRAARELRPEVVVMDIRMPRLNGIEATREIRRAPQGPRVLVLTTFDLDEYVYEALRAGAGGFLLKDAPPGQLAEAVRTVARGDALLAPAVTRRLIGRFLRVPPPGRVAEQVTASLTERETEVLRQVAAGRSNAEIAARMHIAEATVKTHVSRVLTKLGLRDRVQAVVFAYENGLVAPGDSSPRESAEQ</sequence>
<dbReference type="PANTHER" id="PTHR43214:SF24">
    <property type="entry name" value="TRANSCRIPTIONAL REGULATORY PROTEIN NARL-RELATED"/>
    <property type="match status" value="1"/>
</dbReference>
<dbReference type="PANTHER" id="PTHR43214">
    <property type="entry name" value="TWO-COMPONENT RESPONSE REGULATOR"/>
    <property type="match status" value="1"/>
</dbReference>
<evidence type="ECO:0000256" key="5">
    <source>
        <dbReference type="PROSITE-ProRule" id="PRU00169"/>
    </source>
</evidence>
<dbReference type="GO" id="GO:0000160">
    <property type="term" value="P:phosphorelay signal transduction system"/>
    <property type="evidence" value="ECO:0007669"/>
    <property type="project" value="InterPro"/>
</dbReference>
<evidence type="ECO:0000259" key="7">
    <source>
        <dbReference type="PROSITE" id="PS50110"/>
    </source>
</evidence>
<dbReference type="InterPro" id="IPR016032">
    <property type="entry name" value="Sig_transdc_resp-reg_C-effctor"/>
</dbReference>
<dbReference type="PROSITE" id="PS50043">
    <property type="entry name" value="HTH_LUXR_2"/>
    <property type="match status" value="1"/>
</dbReference>
<keyword evidence="1 5" id="KW-0597">Phosphoprotein</keyword>
<dbReference type="PROSITE" id="PS50110">
    <property type="entry name" value="RESPONSE_REGULATORY"/>
    <property type="match status" value="1"/>
</dbReference>
<keyword evidence="2" id="KW-0805">Transcription regulation</keyword>
<dbReference type="GO" id="GO:0003677">
    <property type="term" value="F:DNA binding"/>
    <property type="evidence" value="ECO:0007669"/>
    <property type="project" value="UniProtKB-KW"/>
</dbReference>
<dbReference type="Proteomes" id="UP000256913">
    <property type="component" value="Unassembled WGS sequence"/>
</dbReference>
<dbReference type="PRINTS" id="PR00038">
    <property type="entry name" value="HTHLUXR"/>
</dbReference>
<dbReference type="SUPFAM" id="SSF46894">
    <property type="entry name" value="C-terminal effector domain of the bipartite response regulators"/>
    <property type="match status" value="1"/>
</dbReference>
<evidence type="ECO:0000256" key="4">
    <source>
        <dbReference type="ARBA" id="ARBA00023163"/>
    </source>
</evidence>
<name>A0A3D9ZF11_9ACTN</name>
<gene>
    <name evidence="8" type="ORF">DFJ67_1808</name>
</gene>
<dbReference type="PROSITE" id="PS00622">
    <property type="entry name" value="HTH_LUXR_1"/>
    <property type="match status" value="1"/>
</dbReference>
<protein>
    <submittedName>
        <fullName evidence="8">LuxR family two component transcriptional regulator</fullName>
    </submittedName>
</protein>
<dbReference type="InterPro" id="IPR001789">
    <property type="entry name" value="Sig_transdc_resp-reg_receiver"/>
</dbReference>
<dbReference type="AlphaFoldDB" id="A0A3D9ZF11"/>
<evidence type="ECO:0000313" key="8">
    <source>
        <dbReference type="EMBL" id="REF95845.1"/>
    </source>
</evidence>
<keyword evidence="4" id="KW-0804">Transcription</keyword>
<feature type="domain" description="Response regulatory" evidence="7">
    <location>
        <begin position="3"/>
        <end position="119"/>
    </location>
</feature>
<keyword evidence="3" id="KW-0238">DNA-binding</keyword>
<dbReference type="InterPro" id="IPR000792">
    <property type="entry name" value="Tscrpt_reg_LuxR_C"/>
</dbReference>
<dbReference type="GO" id="GO:0006355">
    <property type="term" value="P:regulation of DNA-templated transcription"/>
    <property type="evidence" value="ECO:0007669"/>
    <property type="project" value="InterPro"/>
</dbReference>
<dbReference type="SUPFAM" id="SSF52172">
    <property type="entry name" value="CheY-like"/>
    <property type="match status" value="1"/>
</dbReference>
<dbReference type="SMART" id="SM00448">
    <property type="entry name" value="REC"/>
    <property type="match status" value="1"/>
</dbReference>